<accession>A0A2I0A5X8</accession>
<protein>
    <submittedName>
        <fullName evidence="1">Uncharacterized protein</fullName>
    </submittedName>
</protein>
<evidence type="ECO:0000313" key="2">
    <source>
        <dbReference type="Proteomes" id="UP000236161"/>
    </source>
</evidence>
<keyword evidence="2" id="KW-1185">Reference proteome</keyword>
<dbReference type="AlphaFoldDB" id="A0A2I0A5X8"/>
<name>A0A2I0A5X8_9ASPA</name>
<reference evidence="1 2" key="1">
    <citation type="journal article" date="2017" name="Nature">
        <title>The Apostasia genome and the evolution of orchids.</title>
        <authorList>
            <person name="Zhang G.Q."/>
            <person name="Liu K.W."/>
            <person name="Li Z."/>
            <person name="Lohaus R."/>
            <person name="Hsiao Y.Y."/>
            <person name="Niu S.C."/>
            <person name="Wang J.Y."/>
            <person name="Lin Y.C."/>
            <person name="Xu Q."/>
            <person name="Chen L.J."/>
            <person name="Yoshida K."/>
            <person name="Fujiwara S."/>
            <person name="Wang Z.W."/>
            <person name="Zhang Y.Q."/>
            <person name="Mitsuda N."/>
            <person name="Wang M."/>
            <person name="Liu G.H."/>
            <person name="Pecoraro L."/>
            <person name="Huang H.X."/>
            <person name="Xiao X.J."/>
            <person name="Lin M."/>
            <person name="Wu X.Y."/>
            <person name="Wu W.L."/>
            <person name="Chen Y.Y."/>
            <person name="Chang S.B."/>
            <person name="Sakamoto S."/>
            <person name="Ohme-Takagi M."/>
            <person name="Yagi M."/>
            <person name="Zeng S.J."/>
            <person name="Shen C.Y."/>
            <person name="Yeh C.M."/>
            <person name="Luo Y.B."/>
            <person name="Tsai W.C."/>
            <person name="Van de Peer Y."/>
            <person name="Liu Z.J."/>
        </authorList>
    </citation>
    <scope>NUCLEOTIDE SEQUENCE [LARGE SCALE GENOMIC DNA]</scope>
    <source>
        <strain evidence="2">cv. Shenzhen</strain>
        <tissue evidence="1">Stem</tissue>
    </source>
</reference>
<gene>
    <name evidence="1" type="ORF">AXF42_Ash007600</name>
</gene>
<evidence type="ECO:0000313" key="1">
    <source>
        <dbReference type="EMBL" id="PKA50944.1"/>
    </source>
</evidence>
<proteinExistence type="predicted"/>
<dbReference type="EMBL" id="KZ452015">
    <property type="protein sequence ID" value="PKA50944.1"/>
    <property type="molecule type" value="Genomic_DNA"/>
</dbReference>
<organism evidence="1 2">
    <name type="scientific">Apostasia shenzhenica</name>
    <dbReference type="NCBI Taxonomy" id="1088818"/>
    <lineage>
        <taxon>Eukaryota</taxon>
        <taxon>Viridiplantae</taxon>
        <taxon>Streptophyta</taxon>
        <taxon>Embryophyta</taxon>
        <taxon>Tracheophyta</taxon>
        <taxon>Spermatophyta</taxon>
        <taxon>Magnoliopsida</taxon>
        <taxon>Liliopsida</taxon>
        <taxon>Asparagales</taxon>
        <taxon>Orchidaceae</taxon>
        <taxon>Apostasioideae</taxon>
        <taxon>Apostasia</taxon>
    </lineage>
</organism>
<dbReference type="Proteomes" id="UP000236161">
    <property type="component" value="Unassembled WGS sequence"/>
</dbReference>
<sequence length="156" mass="17373">MPAKRLGKPNTPSVARNCHVSRATERSSGFSPLRVLMDFRLYLAKISLYLFSFLQLASGAASFANLPTQEILRWFLIFEAMKPFWLPFNDEFLAVLLVSCLLKPCNKFKSPENVEVVFRSPVNDAVVTFFLVPSCLLCSCSSTFSLSPALQTAVPS</sequence>